<dbReference type="InterPro" id="IPR045232">
    <property type="entry name" value="FAM234"/>
</dbReference>
<name>A0A0P6YQ30_9CHLR</name>
<keyword evidence="3" id="KW-1133">Transmembrane helix</keyword>
<keyword evidence="4" id="KW-0472">Membrane</keyword>
<dbReference type="InterPro" id="IPR028994">
    <property type="entry name" value="Integrin_alpha_N"/>
</dbReference>
<protein>
    <recommendedName>
        <fullName evidence="5">Lambda-carrageenase beta-propeller domain-containing protein</fullName>
    </recommendedName>
</protein>
<gene>
    <name evidence="6" type="ORF">SE16_12225</name>
</gene>
<dbReference type="InterPro" id="IPR013783">
    <property type="entry name" value="Ig-like_fold"/>
</dbReference>
<feature type="domain" description="Lambda-carrageenase beta-propeller" evidence="5">
    <location>
        <begin position="42"/>
        <end position="158"/>
    </location>
</feature>
<dbReference type="PANTHER" id="PTHR21419">
    <property type="match status" value="1"/>
</dbReference>
<comment type="subcellular location">
    <subcellularLocation>
        <location evidence="1">Membrane</location>
        <topology evidence="1">Single-pass membrane protein</topology>
    </subcellularLocation>
</comment>
<dbReference type="AlphaFoldDB" id="A0A0P6YQ30"/>
<dbReference type="PANTHER" id="PTHR21419:SF23">
    <property type="entry name" value="PROTEIN DEFECTIVE IN EXINE FORMATION 1"/>
    <property type="match status" value="1"/>
</dbReference>
<comment type="caution">
    <text evidence="6">The sequence shown here is derived from an EMBL/GenBank/DDBJ whole genome shotgun (WGS) entry which is preliminary data.</text>
</comment>
<organism evidence="6 7">
    <name type="scientific">Ardenticatena maritima</name>
    <dbReference type="NCBI Taxonomy" id="872965"/>
    <lineage>
        <taxon>Bacteria</taxon>
        <taxon>Bacillati</taxon>
        <taxon>Chloroflexota</taxon>
        <taxon>Ardenticatenia</taxon>
        <taxon>Ardenticatenales</taxon>
        <taxon>Ardenticatenaceae</taxon>
        <taxon>Ardenticatena</taxon>
    </lineage>
</organism>
<dbReference type="EMBL" id="LGKN01000006">
    <property type="protein sequence ID" value="KPL87261.1"/>
    <property type="molecule type" value="Genomic_DNA"/>
</dbReference>
<keyword evidence="2" id="KW-0812">Transmembrane</keyword>
<dbReference type="SUPFAM" id="SSF69318">
    <property type="entry name" value="Integrin alpha N-terminal domain"/>
    <property type="match status" value="2"/>
</dbReference>
<evidence type="ECO:0000256" key="1">
    <source>
        <dbReference type="ARBA" id="ARBA00004167"/>
    </source>
</evidence>
<evidence type="ECO:0000259" key="5">
    <source>
        <dbReference type="Pfam" id="PF25292"/>
    </source>
</evidence>
<evidence type="ECO:0000256" key="2">
    <source>
        <dbReference type="ARBA" id="ARBA00022692"/>
    </source>
</evidence>
<dbReference type="GO" id="GO:0016020">
    <property type="term" value="C:membrane"/>
    <property type="evidence" value="ECO:0007669"/>
    <property type="project" value="UniProtKB-SubCell"/>
</dbReference>
<dbReference type="Gene3D" id="2.60.40.10">
    <property type="entry name" value="Immunoglobulins"/>
    <property type="match status" value="1"/>
</dbReference>
<dbReference type="Gene3D" id="2.130.10.130">
    <property type="entry name" value="Integrin alpha, N-terminal"/>
    <property type="match status" value="2"/>
</dbReference>
<evidence type="ECO:0000256" key="4">
    <source>
        <dbReference type="ARBA" id="ARBA00023136"/>
    </source>
</evidence>
<evidence type="ECO:0000313" key="6">
    <source>
        <dbReference type="EMBL" id="KPL87261.1"/>
    </source>
</evidence>
<evidence type="ECO:0000256" key="3">
    <source>
        <dbReference type="ARBA" id="ARBA00022989"/>
    </source>
</evidence>
<sequence>MFSSPTIADIDGDGKDEVLIGTTRKRCDNNGSNCTFSQQPKLVVLNSNGTIKWSRLLESSINSAPSVGDIDGDGDVEIVVSFGGEALDPQGNGGVRAFDHNGNVLWTFYTYDHYDPHPQTDGVFSTPALCDVDNDGDLEIAFGAWDQRIYLLDHRGQSLWNDLHWDWADSGRGYINADTVWSSPACADFNGDGEQEIVIGADISDGGIMPDGTPGFQGGFVYVFDRFGNVLARRDMPEAIYSSPAIADLDNDGKLEIVIGTGWYWWNVHGRTETRYVYVFRSDNLFNSSLHYSDPAKLPYAPGWPQPTAYPGMSSPAIADLDGDGDLEIIIGSGDPFVSGSDGVPGKGAVYAWHHTGELVNGWPIYPISNDESGNQDAAIRSSPTVADIDNDGQLEVLFAFLWEVQAYSPNGQLENSFYTLYTVEGAPAVADTDKDGFVEVWIGGGYYYDQSQGYLWRFESNVSGVGAMPWPMFHRDAAHIGSLGRPAELVLPTDSLFLMIEEGQTRAEISFYLRNSGDYPLDWAIASKPTNVSVSLSSGTLPPHGQQVLSLTVDVSGYAPGTYTLGEILFSASYASTARQVALPLSTYIGKVYKSFVSVVSR</sequence>
<dbReference type="InterPro" id="IPR057420">
    <property type="entry name" value="Beta-prop_CGLA"/>
</dbReference>
<dbReference type="Proteomes" id="UP000050502">
    <property type="component" value="Unassembled WGS sequence"/>
</dbReference>
<reference evidence="6 7" key="1">
    <citation type="submission" date="2015-07" db="EMBL/GenBank/DDBJ databases">
        <title>Whole genome sequence of Ardenticatena maritima DSM 23922.</title>
        <authorList>
            <person name="Hemp J."/>
            <person name="Ward L.M."/>
            <person name="Pace L.A."/>
            <person name="Fischer W.W."/>
        </authorList>
    </citation>
    <scope>NUCLEOTIDE SEQUENCE [LARGE SCALE GENOMIC DNA]</scope>
    <source>
        <strain evidence="6 7">110S</strain>
    </source>
</reference>
<evidence type="ECO:0000313" key="7">
    <source>
        <dbReference type="Proteomes" id="UP000050502"/>
    </source>
</evidence>
<dbReference type="Pfam" id="PF25292">
    <property type="entry name" value="Beta-prop_CGLA"/>
    <property type="match status" value="1"/>
</dbReference>
<accession>A0A0P6YQ30</accession>
<proteinExistence type="predicted"/>